<keyword evidence="4 5" id="KW-0560">Oxidoreductase</keyword>
<protein>
    <recommendedName>
        <fullName evidence="5">NADPH-dependent 7-cyano-7-deazaguanine reductase</fullName>
        <ecNumber evidence="5">1.7.1.13</ecNumber>
    </recommendedName>
    <alternativeName>
        <fullName evidence="5">7-cyano-7-carbaguanine reductase</fullName>
    </alternativeName>
    <alternativeName>
        <fullName evidence="5">NADPH-dependent nitrile oxidoreductase</fullName>
    </alternativeName>
    <alternativeName>
        <fullName evidence="5">PreQ(0) reductase</fullName>
    </alternativeName>
</protein>
<comment type="subcellular location">
    <subcellularLocation>
        <location evidence="5">Cytoplasm</location>
    </subcellularLocation>
</comment>
<comment type="pathway">
    <text evidence="5">tRNA modification; tRNA-queuosine biosynthesis.</text>
</comment>
<evidence type="ECO:0000256" key="2">
    <source>
        <dbReference type="ARBA" id="ARBA00022785"/>
    </source>
</evidence>
<evidence type="ECO:0000256" key="3">
    <source>
        <dbReference type="ARBA" id="ARBA00022857"/>
    </source>
</evidence>
<evidence type="ECO:0000313" key="7">
    <source>
        <dbReference type="EMBL" id="EAR08686.1"/>
    </source>
</evidence>
<dbReference type="UniPathway" id="UPA00392"/>
<dbReference type="Pfam" id="PF14489">
    <property type="entry name" value="QueF"/>
    <property type="match status" value="1"/>
</dbReference>
<dbReference type="NCBIfam" id="TIGR03138">
    <property type="entry name" value="QueF"/>
    <property type="match status" value="1"/>
</dbReference>
<evidence type="ECO:0000256" key="5">
    <source>
        <dbReference type="HAMAP-Rule" id="MF_00817"/>
    </source>
</evidence>
<comment type="subunit">
    <text evidence="5">Homodimer.</text>
</comment>
<dbReference type="EC" id="1.7.1.13" evidence="5"/>
<dbReference type="OrthoDB" id="9789995at2"/>
<feature type="active site" description="Thioimide intermediate" evidence="5">
    <location>
        <position position="182"/>
    </location>
</feature>
<dbReference type="HOGENOM" id="CLU_054738_0_0_6"/>
<dbReference type="Proteomes" id="UP000005953">
    <property type="component" value="Unassembled WGS sequence"/>
</dbReference>
<dbReference type="InterPro" id="IPR043133">
    <property type="entry name" value="GTP-CH-I_C/QueF"/>
</dbReference>
<evidence type="ECO:0000259" key="6">
    <source>
        <dbReference type="Pfam" id="PF14819"/>
    </source>
</evidence>
<organism evidence="7 8">
    <name type="scientific">Reinekea blandensis MED297</name>
    <dbReference type="NCBI Taxonomy" id="314283"/>
    <lineage>
        <taxon>Bacteria</taxon>
        <taxon>Pseudomonadati</taxon>
        <taxon>Pseudomonadota</taxon>
        <taxon>Gammaproteobacteria</taxon>
        <taxon>Oceanospirillales</taxon>
        <taxon>Saccharospirillaceae</taxon>
        <taxon>Reinekea</taxon>
    </lineage>
</organism>
<dbReference type="SUPFAM" id="SSF55620">
    <property type="entry name" value="Tetrahydrobiopterin biosynthesis enzymes-like"/>
    <property type="match status" value="1"/>
</dbReference>
<dbReference type="PANTHER" id="PTHR34354">
    <property type="entry name" value="NADPH-DEPENDENT 7-CYANO-7-DEAZAGUANINE REDUCTASE"/>
    <property type="match status" value="1"/>
</dbReference>
<reference evidence="7 8" key="1">
    <citation type="submission" date="2006-02" db="EMBL/GenBank/DDBJ databases">
        <authorList>
            <person name="Pinhassi J."/>
            <person name="Pedros-Alio C."/>
            <person name="Ferriera S."/>
            <person name="Johnson J."/>
            <person name="Kravitz S."/>
            <person name="Halpern A."/>
            <person name="Remington K."/>
            <person name="Beeson K."/>
            <person name="Tran B."/>
            <person name="Rogers Y.-H."/>
            <person name="Friedman R."/>
            <person name="Venter J.C."/>
        </authorList>
    </citation>
    <scope>NUCLEOTIDE SEQUENCE [LARGE SCALE GENOMIC DNA]</scope>
    <source>
        <strain evidence="7 8">MED297</strain>
    </source>
</reference>
<sequence length="275" mass="31290">MALPEQSPLGKQSAYVDTYTPSLLFPIPRQDKRDEIGVSGDLPFQGVDIWNAYELSWLNQRGKPVVALAEFFIPADSKNIIESKSFKLYLNTFNQTRFASARDVQDRLTEDLSTAAQAPVKVTVVELGQAGHSADIYQWNAQCIDDLDIDVTQYHADPSILSIEDGEPVHERLCSHLLKSNCLVTGQPDWGSVLIEYRGPKINHDALLAYLISFRQHNEFHEQCVERIFVDLMAQCDCQELTVYARYVRRGGLDINPYRSNRPDAYPENERLVRQ</sequence>
<evidence type="ECO:0000256" key="4">
    <source>
        <dbReference type="ARBA" id="ARBA00023002"/>
    </source>
</evidence>
<proteinExistence type="inferred from homology"/>
<evidence type="ECO:0000256" key="1">
    <source>
        <dbReference type="ARBA" id="ARBA00022490"/>
    </source>
</evidence>
<dbReference type="GO" id="GO:0033739">
    <property type="term" value="F:preQ1 synthase activity"/>
    <property type="evidence" value="ECO:0007669"/>
    <property type="project" value="UniProtKB-UniRule"/>
</dbReference>
<dbReference type="PIRSF" id="PIRSF004750">
    <property type="entry name" value="Nitrile_oxidored_YqcD_prd"/>
    <property type="match status" value="1"/>
</dbReference>
<evidence type="ECO:0000313" key="8">
    <source>
        <dbReference type="Proteomes" id="UP000005953"/>
    </source>
</evidence>
<comment type="function">
    <text evidence="5">Catalyzes the NADPH-dependent reduction of 7-cyano-7-deazaguanine (preQ0) to 7-aminomethyl-7-deazaguanine (preQ1).</text>
</comment>
<comment type="similarity">
    <text evidence="5">Belongs to the GTP cyclohydrolase I family. QueF type 2 subfamily.</text>
</comment>
<keyword evidence="2 5" id="KW-0671">Queuosine biosynthesis</keyword>
<dbReference type="InterPro" id="IPR029139">
    <property type="entry name" value="QueF_N"/>
</dbReference>
<dbReference type="InterPro" id="IPR029500">
    <property type="entry name" value="QueF"/>
</dbReference>
<dbReference type="InterPro" id="IPR016428">
    <property type="entry name" value="QueF_type2"/>
</dbReference>
<gene>
    <name evidence="5" type="primary">queF</name>
    <name evidence="7" type="ORF">MED297_14260</name>
</gene>
<dbReference type="RefSeq" id="WP_008042828.1">
    <property type="nucleotide sequence ID" value="NZ_CH724149.1"/>
</dbReference>
<feature type="active site" description="Proton donor" evidence="5">
    <location>
        <position position="189"/>
    </location>
</feature>
<feature type="binding site" evidence="5">
    <location>
        <begin position="81"/>
        <end position="83"/>
    </location>
    <ligand>
        <name>substrate</name>
    </ligand>
</feature>
<dbReference type="STRING" id="314283.MED297_14260"/>
<dbReference type="Pfam" id="PF14819">
    <property type="entry name" value="QueF_N"/>
    <property type="match status" value="1"/>
</dbReference>
<dbReference type="EMBL" id="AAOE01000017">
    <property type="protein sequence ID" value="EAR08686.1"/>
    <property type="molecule type" value="Genomic_DNA"/>
</dbReference>
<dbReference type="HAMAP" id="MF_00817">
    <property type="entry name" value="QueF_type2"/>
    <property type="match status" value="1"/>
</dbReference>
<accession>A4BGN8</accession>
<name>A4BGN8_9GAMM</name>
<keyword evidence="8" id="KW-1185">Reference proteome</keyword>
<comment type="caution">
    <text evidence="7">The sequence shown here is derived from an EMBL/GenBank/DDBJ whole genome shotgun (WGS) entry which is preliminary data.</text>
</comment>
<feature type="binding site" evidence="5">
    <location>
        <begin position="250"/>
        <end position="251"/>
    </location>
    <ligand>
        <name>NADPH</name>
        <dbReference type="ChEBI" id="CHEBI:57783"/>
    </ligand>
</feature>
<dbReference type="PANTHER" id="PTHR34354:SF1">
    <property type="entry name" value="NADPH-DEPENDENT 7-CYANO-7-DEAZAGUANINE REDUCTASE"/>
    <property type="match status" value="1"/>
</dbReference>
<dbReference type="AlphaFoldDB" id="A4BGN8"/>
<dbReference type="InterPro" id="IPR050084">
    <property type="entry name" value="NADPH_dep_7-cyano-7-deazaG_red"/>
</dbReference>
<feature type="binding site" evidence="5">
    <location>
        <begin position="221"/>
        <end position="222"/>
    </location>
    <ligand>
        <name>substrate</name>
    </ligand>
</feature>
<keyword evidence="3 5" id="KW-0521">NADP</keyword>
<comment type="catalytic activity">
    <reaction evidence="5">
        <text>7-aminomethyl-7-carbaguanine + 2 NADP(+) = 7-cyano-7-carbaguanine + 2 NADPH + 3 H(+)</text>
        <dbReference type="Rhea" id="RHEA:13409"/>
        <dbReference type="ChEBI" id="CHEBI:15378"/>
        <dbReference type="ChEBI" id="CHEBI:45075"/>
        <dbReference type="ChEBI" id="CHEBI:57783"/>
        <dbReference type="ChEBI" id="CHEBI:58349"/>
        <dbReference type="ChEBI" id="CHEBI:58703"/>
        <dbReference type="EC" id="1.7.1.13"/>
    </reaction>
</comment>
<feature type="domain" description="NADPH-dependent 7-cyano-7-deazaguanine reductase N-terminal" evidence="6">
    <location>
        <begin position="15"/>
        <end position="123"/>
    </location>
</feature>
<dbReference type="GO" id="GO:0005737">
    <property type="term" value="C:cytoplasm"/>
    <property type="evidence" value="ECO:0007669"/>
    <property type="project" value="UniProtKB-SubCell"/>
</dbReference>
<dbReference type="GO" id="GO:0008616">
    <property type="term" value="P:tRNA queuosine(34) biosynthetic process"/>
    <property type="evidence" value="ECO:0007669"/>
    <property type="project" value="UniProtKB-UniRule"/>
</dbReference>
<dbReference type="Gene3D" id="3.30.1130.10">
    <property type="match status" value="2"/>
</dbReference>
<keyword evidence="1 5" id="KW-0963">Cytoplasm</keyword>
<feature type="binding site" evidence="5">
    <location>
        <begin position="83"/>
        <end position="84"/>
    </location>
    <ligand>
        <name>NADPH</name>
        <dbReference type="ChEBI" id="CHEBI:57783"/>
    </ligand>
</feature>